<keyword evidence="6 7" id="KW-0413">Isomerase</keyword>
<evidence type="ECO:0000256" key="8">
    <source>
        <dbReference type="PROSITE-ProRule" id="PRU00339"/>
    </source>
</evidence>
<dbReference type="EMBL" id="UZAF01017000">
    <property type="protein sequence ID" value="VDO36702.1"/>
    <property type="molecule type" value="Genomic_DNA"/>
</dbReference>
<evidence type="ECO:0000313" key="10">
    <source>
        <dbReference type="EMBL" id="VDO36702.1"/>
    </source>
</evidence>
<dbReference type="PROSITE" id="PS50059">
    <property type="entry name" value="FKBP_PPIASE"/>
    <property type="match status" value="2"/>
</dbReference>
<evidence type="ECO:0000256" key="6">
    <source>
        <dbReference type="ARBA" id="ARBA00023235"/>
    </source>
</evidence>
<dbReference type="Gene3D" id="3.10.50.40">
    <property type="match status" value="2"/>
</dbReference>
<dbReference type="InterPro" id="IPR001179">
    <property type="entry name" value="PPIase_FKBP_dom"/>
</dbReference>
<protein>
    <recommendedName>
        <fullName evidence="2 7">peptidylprolyl isomerase</fullName>
        <ecNumber evidence="2 7">5.2.1.8</ecNumber>
    </recommendedName>
</protein>
<dbReference type="Pfam" id="PF14559">
    <property type="entry name" value="TPR_19"/>
    <property type="match status" value="1"/>
</dbReference>
<dbReference type="SUPFAM" id="SSF48452">
    <property type="entry name" value="TPR-like"/>
    <property type="match status" value="1"/>
</dbReference>
<feature type="repeat" description="TPR" evidence="8">
    <location>
        <begin position="336"/>
        <end position="369"/>
    </location>
</feature>
<evidence type="ECO:0000256" key="1">
    <source>
        <dbReference type="ARBA" id="ARBA00000971"/>
    </source>
</evidence>
<dbReference type="GO" id="GO:0003755">
    <property type="term" value="F:peptidyl-prolyl cis-trans isomerase activity"/>
    <property type="evidence" value="ECO:0007669"/>
    <property type="project" value="UniProtKB-KW"/>
</dbReference>
<dbReference type="Gene3D" id="1.25.40.10">
    <property type="entry name" value="Tetratricopeptide repeat domain"/>
    <property type="match status" value="2"/>
</dbReference>
<reference evidence="10 11" key="2">
    <citation type="submission" date="2018-11" db="EMBL/GenBank/DDBJ databases">
        <authorList>
            <consortium name="Pathogen Informatics"/>
        </authorList>
    </citation>
    <scope>NUCLEOTIDE SEQUENCE [LARGE SCALE GENOMIC DNA]</scope>
    <source>
        <strain evidence="10 11">MHpl1</strain>
    </source>
</reference>
<feature type="domain" description="PPIase FKBP-type" evidence="9">
    <location>
        <begin position="151"/>
        <end position="238"/>
    </location>
</feature>
<comment type="catalytic activity">
    <reaction evidence="1 7">
        <text>[protein]-peptidylproline (omega=180) = [protein]-peptidylproline (omega=0)</text>
        <dbReference type="Rhea" id="RHEA:16237"/>
        <dbReference type="Rhea" id="RHEA-COMP:10747"/>
        <dbReference type="Rhea" id="RHEA-COMP:10748"/>
        <dbReference type="ChEBI" id="CHEBI:83833"/>
        <dbReference type="ChEBI" id="CHEBI:83834"/>
        <dbReference type="EC" id="5.2.1.8"/>
    </reaction>
</comment>
<gene>
    <name evidence="10" type="ORF">HPLM_LOCUS9139</name>
</gene>
<sequence length="442" mass="49546">MAASEPIDITPNKDGGILKTIKKEGTGSAKPTPGTTVKVHYVGTLENGETFDSSRERGTEFEFLLSRGQVIRGWDIGVATMKKGEIADFKIRSDYGYGESGSMPKIPPNATLNFEVELIDWSAEDISPNRDGTILRSVIVEGEKLANPSETSPVDVHAVGSYEGRVFYDKEVTFVLGEGSEVGLPEGVDRALRRFCRGEKSTIRLSGTKNTYGSNPPPEYNLPPNATIEFTIFLKSFEKVPALWEMTAEKKLEEATLAKERGTAFLKQNKLKLAYNKYKRIEDILEFEKSMDPEQKKTRDDLMLAAYLNLSLTASKMGEMLDCIKYCDKTRDDLMLAAYLNLSLTASKMGEMLDCIKYCDKALELSPSNVKALYRKAGARAALSDFDEAKKMYERILEVDPENKAAAQQILVVRQMMKEQLERDKKRYKNLFSKISDVTEVF</sequence>
<evidence type="ECO:0000313" key="11">
    <source>
        <dbReference type="Proteomes" id="UP000268014"/>
    </source>
</evidence>
<dbReference type="WBParaSite" id="HPLM_0000914701-mRNA-1">
    <property type="protein sequence ID" value="HPLM_0000914701-mRNA-1"/>
    <property type="gene ID" value="HPLM_0000914701"/>
</dbReference>
<dbReference type="InterPro" id="IPR019734">
    <property type="entry name" value="TPR_rpt"/>
</dbReference>
<keyword evidence="4 8" id="KW-0802">TPR repeat</keyword>
<evidence type="ECO:0000259" key="9">
    <source>
        <dbReference type="PROSITE" id="PS50059"/>
    </source>
</evidence>
<dbReference type="FunFam" id="3.10.50.40:FF:000013">
    <property type="entry name" value="Peptidylprolyl isomerase"/>
    <property type="match status" value="1"/>
</dbReference>
<dbReference type="SMART" id="SM00028">
    <property type="entry name" value="TPR"/>
    <property type="match status" value="3"/>
</dbReference>
<dbReference type="PANTHER" id="PTHR46512">
    <property type="entry name" value="PEPTIDYLPROLYL ISOMERASE"/>
    <property type="match status" value="1"/>
</dbReference>
<dbReference type="SUPFAM" id="SSF54534">
    <property type="entry name" value="FKBP-like"/>
    <property type="match status" value="2"/>
</dbReference>
<dbReference type="PANTHER" id="PTHR46512:SF9">
    <property type="entry name" value="PEPTIDYLPROLYL ISOMERASE"/>
    <property type="match status" value="1"/>
</dbReference>
<dbReference type="FunFam" id="3.10.50.40:FF:000056">
    <property type="entry name" value="Peptidylprolyl isomerase"/>
    <property type="match status" value="1"/>
</dbReference>
<accession>A0A0N4WER5</accession>
<keyword evidence="5 7" id="KW-0697">Rotamase</keyword>
<dbReference type="AlphaFoldDB" id="A0A0N4WER5"/>
<evidence type="ECO:0000313" key="12">
    <source>
        <dbReference type="WBParaSite" id="HPLM_0000914701-mRNA-1"/>
    </source>
</evidence>
<dbReference type="OMA" id="FGAEGNE"/>
<evidence type="ECO:0000256" key="3">
    <source>
        <dbReference type="ARBA" id="ARBA00022737"/>
    </source>
</evidence>
<feature type="repeat" description="TPR" evidence="8">
    <location>
        <begin position="370"/>
        <end position="403"/>
    </location>
</feature>
<dbReference type="OrthoDB" id="433738at2759"/>
<evidence type="ECO:0000256" key="4">
    <source>
        <dbReference type="ARBA" id="ARBA00022803"/>
    </source>
</evidence>
<name>A0A0N4WER5_HAEPC</name>
<reference evidence="12" key="1">
    <citation type="submission" date="2017-02" db="UniProtKB">
        <authorList>
            <consortium name="WormBaseParasite"/>
        </authorList>
    </citation>
    <scope>IDENTIFICATION</scope>
</reference>
<dbReference type="PROSITE" id="PS50005">
    <property type="entry name" value="TPR"/>
    <property type="match status" value="2"/>
</dbReference>
<organism evidence="12">
    <name type="scientific">Haemonchus placei</name>
    <name type="common">Barber's pole worm</name>
    <dbReference type="NCBI Taxonomy" id="6290"/>
    <lineage>
        <taxon>Eukaryota</taxon>
        <taxon>Metazoa</taxon>
        <taxon>Ecdysozoa</taxon>
        <taxon>Nematoda</taxon>
        <taxon>Chromadorea</taxon>
        <taxon>Rhabditida</taxon>
        <taxon>Rhabditina</taxon>
        <taxon>Rhabditomorpha</taxon>
        <taxon>Strongyloidea</taxon>
        <taxon>Trichostrongylidae</taxon>
        <taxon>Haemonchus</taxon>
    </lineage>
</organism>
<keyword evidence="11" id="KW-1185">Reference proteome</keyword>
<dbReference type="InterPro" id="IPR050754">
    <property type="entry name" value="FKBP4/5/8-like"/>
</dbReference>
<dbReference type="Pfam" id="PF00254">
    <property type="entry name" value="FKBP_C"/>
    <property type="match status" value="2"/>
</dbReference>
<feature type="domain" description="PPIase FKBP-type" evidence="9">
    <location>
        <begin position="34"/>
        <end position="122"/>
    </location>
</feature>
<dbReference type="InterPro" id="IPR011990">
    <property type="entry name" value="TPR-like_helical_dom_sf"/>
</dbReference>
<proteinExistence type="predicted"/>
<dbReference type="InterPro" id="IPR046357">
    <property type="entry name" value="PPIase_dom_sf"/>
</dbReference>
<dbReference type="Proteomes" id="UP000268014">
    <property type="component" value="Unassembled WGS sequence"/>
</dbReference>
<evidence type="ECO:0000256" key="5">
    <source>
        <dbReference type="ARBA" id="ARBA00023110"/>
    </source>
</evidence>
<evidence type="ECO:0000256" key="2">
    <source>
        <dbReference type="ARBA" id="ARBA00013194"/>
    </source>
</evidence>
<evidence type="ECO:0000256" key="7">
    <source>
        <dbReference type="PROSITE-ProRule" id="PRU00277"/>
    </source>
</evidence>
<dbReference type="STRING" id="6290.A0A0N4WER5"/>
<dbReference type="EC" id="5.2.1.8" evidence="2 7"/>
<keyword evidence="3" id="KW-0677">Repeat</keyword>